<organism evidence="1 2">
    <name type="scientific">Lactuca virosa</name>
    <dbReference type="NCBI Taxonomy" id="75947"/>
    <lineage>
        <taxon>Eukaryota</taxon>
        <taxon>Viridiplantae</taxon>
        <taxon>Streptophyta</taxon>
        <taxon>Embryophyta</taxon>
        <taxon>Tracheophyta</taxon>
        <taxon>Spermatophyta</taxon>
        <taxon>Magnoliopsida</taxon>
        <taxon>eudicotyledons</taxon>
        <taxon>Gunneridae</taxon>
        <taxon>Pentapetalae</taxon>
        <taxon>asterids</taxon>
        <taxon>campanulids</taxon>
        <taxon>Asterales</taxon>
        <taxon>Asteraceae</taxon>
        <taxon>Cichorioideae</taxon>
        <taxon>Cichorieae</taxon>
        <taxon>Lactucinae</taxon>
        <taxon>Lactuca</taxon>
    </lineage>
</organism>
<protein>
    <submittedName>
        <fullName evidence="1">Uncharacterized protein</fullName>
    </submittedName>
</protein>
<dbReference type="AlphaFoldDB" id="A0AAU9MB24"/>
<name>A0AAU9MB24_9ASTR</name>
<keyword evidence="2" id="KW-1185">Reference proteome</keyword>
<proteinExistence type="predicted"/>
<dbReference type="EMBL" id="CAKMRJ010000113">
    <property type="protein sequence ID" value="CAH1418048.1"/>
    <property type="molecule type" value="Genomic_DNA"/>
</dbReference>
<gene>
    <name evidence="1" type="ORF">LVIROSA_LOCUS5668</name>
</gene>
<evidence type="ECO:0000313" key="1">
    <source>
        <dbReference type="EMBL" id="CAH1418048.1"/>
    </source>
</evidence>
<accession>A0AAU9MB24</accession>
<sequence length="100" mass="12175">MINPLESLRCFTRHQSRDLIVILSSKRELRRQQSVFQEQFRLEEQQREIFYQQPLTQFWSSQTDFFHFSSFFCLMPLGVYLHGSSRWSMADEENELSLYI</sequence>
<reference evidence="1 2" key="1">
    <citation type="submission" date="2022-01" db="EMBL/GenBank/DDBJ databases">
        <authorList>
            <person name="Xiong W."/>
            <person name="Schranz E."/>
        </authorList>
    </citation>
    <scope>NUCLEOTIDE SEQUENCE [LARGE SCALE GENOMIC DNA]</scope>
</reference>
<comment type="caution">
    <text evidence="1">The sequence shown here is derived from an EMBL/GenBank/DDBJ whole genome shotgun (WGS) entry which is preliminary data.</text>
</comment>
<dbReference type="Proteomes" id="UP001157418">
    <property type="component" value="Unassembled WGS sequence"/>
</dbReference>
<evidence type="ECO:0000313" key="2">
    <source>
        <dbReference type="Proteomes" id="UP001157418"/>
    </source>
</evidence>